<feature type="domain" description="Glycosyltransferase subfamily 4-like N-terminal" evidence="3">
    <location>
        <begin position="16"/>
        <end position="171"/>
    </location>
</feature>
<gene>
    <name evidence="4" type="ORF">IX84_09115</name>
</gene>
<dbReference type="InterPro" id="IPR028098">
    <property type="entry name" value="Glyco_trans_4-like_N"/>
</dbReference>
<evidence type="ECO:0000313" key="4">
    <source>
        <dbReference type="EMBL" id="KGE88348.1"/>
    </source>
</evidence>
<protein>
    <recommendedName>
        <fullName evidence="6">Glycosyltransferase</fullName>
    </recommendedName>
</protein>
<sequence length="373" mass="41894">MRVAINTRFLLPGRIEGIGRYTYEVVRRLLRDHPEHDYLFFFDRPFDPAFTFGGQARGVVLPPPARHPLLWYLWFEWAVPYALRKHRADVFFSPDGYLSLRSEVPALLTVHDLAFEHFTEHTPGLVGRYYRHFTPKFCAHAQRLLSVSGYTAQDMQQRYGIPESKIAICGNACREGFRPLTAAAREAARNKWSAGKPYYLYVGAIHPRKNVHRLITAFSDFKAQTQSPARLLIAGRFAWQSGPVKSAYEASAFQEDIDLLGFVPDKDLPALMGAAKGFVYPSLFEGFGLPLLEAMEADIPVITSNVSSMPEVAGQAALLIDPGNTTALARALIALDGNASLRASLVEKGRLQRRQYSWDRTAAIVYENLAQLF</sequence>
<evidence type="ECO:0000259" key="3">
    <source>
        <dbReference type="Pfam" id="PF13439"/>
    </source>
</evidence>
<dbReference type="SUPFAM" id="SSF53756">
    <property type="entry name" value="UDP-Glycosyltransferase/glycogen phosphorylase"/>
    <property type="match status" value="1"/>
</dbReference>
<dbReference type="Proteomes" id="UP000029736">
    <property type="component" value="Unassembled WGS sequence"/>
</dbReference>
<feature type="domain" description="Glycosyl transferase family 1" evidence="2">
    <location>
        <begin position="189"/>
        <end position="350"/>
    </location>
</feature>
<dbReference type="EMBL" id="JPOS01000019">
    <property type="protein sequence ID" value="KGE88348.1"/>
    <property type="molecule type" value="Genomic_DNA"/>
</dbReference>
<dbReference type="STRING" id="1524460.IX84_09115"/>
<evidence type="ECO:0000256" key="1">
    <source>
        <dbReference type="ARBA" id="ARBA00022679"/>
    </source>
</evidence>
<dbReference type="AlphaFoldDB" id="A0A098S9N5"/>
<dbReference type="Gene3D" id="3.40.50.2000">
    <property type="entry name" value="Glycogen Phosphorylase B"/>
    <property type="match status" value="2"/>
</dbReference>
<reference evidence="4 5" key="1">
    <citation type="journal article" date="2014" name="Int. J. Syst. Evol. Microbiol.">
        <title>Phaeodactylibacter xiamenensis gen. nov., sp. nov., a member of the family Saprospiraceae isolated from the marine alga Phaeodactylum tricornutum.</title>
        <authorList>
            <person name="Chen Z.Jr."/>
            <person name="Lei X."/>
            <person name="Lai Q."/>
            <person name="Li Y."/>
            <person name="Zhang B."/>
            <person name="Zhang J."/>
            <person name="Zhang H."/>
            <person name="Yang L."/>
            <person name="Zheng W."/>
            <person name="Tian Y."/>
            <person name="Yu Z."/>
            <person name="Xu H.Jr."/>
            <person name="Zheng T."/>
        </authorList>
    </citation>
    <scope>NUCLEOTIDE SEQUENCE [LARGE SCALE GENOMIC DNA]</scope>
    <source>
        <strain evidence="4 5">KD52</strain>
    </source>
</reference>
<dbReference type="InterPro" id="IPR001296">
    <property type="entry name" value="Glyco_trans_1"/>
</dbReference>
<proteinExistence type="predicted"/>
<dbReference type="GO" id="GO:0009103">
    <property type="term" value="P:lipopolysaccharide biosynthetic process"/>
    <property type="evidence" value="ECO:0007669"/>
    <property type="project" value="TreeGrafter"/>
</dbReference>
<name>A0A098S9N5_9BACT</name>
<dbReference type="OrthoDB" id="9801609at2"/>
<organism evidence="4 5">
    <name type="scientific">Phaeodactylibacter xiamenensis</name>
    <dbReference type="NCBI Taxonomy" id="1524460"/>
    <lineage>
        <taxon>Bacteria</taxon>
        <taxon>Pseudomonadati</taxon>
        <taxon>Bacteroidota</taxon>
        <taxon>Saprospiria</taxon>
        <taxon>Saprospirales</taxon>
        <taxon>Haliscomenobacteraceae</taxon>
        <taxon>Phaeodactylibacter</taxon>
    </lineage>
</organism>
<dbReference type="PANTHER" id="PTHR46401">
    <property type="entry name" value="GLYCOSYLTRANSFERASE WBBK-RELATED"/>
    <property type="match status" value="1"/>
</dbReference>
<evidence type="ECO:0000313" key="5">
    <source>
        <dbReference type="Proteomes" id="UP000029736"/>
    </source>
</evidence>
<keyword evidence="5" id="KW-1185">Reference proteome</keyword>
<dbReference type="GO" id="GO:0016757">
    <property type="term" value="F:glycosyltransferase activity"/>
    <property type="evidence" value="ECO:0007669"/>
    <property type="project" value="InterPro"/>
</dbReference>
<evidence type="ECO:0000259" key="2">
    <source>
        <dbReference type="Pfam" id="PF00534"/>
    </source>
</evidence>
<comment type="caution">
    <text evidence="4">The sequence shown here is derived from an EMBL/GenBank/DDBJ whole genome shotgun (WGS) entry which is preliminary data.</text>
</comment>
<dbReference type="PANTHER" id="PTHR46401:SF2">
    <property type="entry name" value="GLYCOSYLTRANSFERASE WBBK-RELATED"/>
    <property type="match status" value="1"/>
</dbReference>
<keyword evidence="1" id="KW-0808">Transferase</keyword>
<dbReference type="RefSeq" id="WP_044218927.1">
    <property type="nucleotide sequence ID" value="NZ_JBKAGJ010000017.1"/>
</dbReference>
<dbReference type="Pfam" id="PF00534">
    <property type="entry name" value="Glycos_transf_1"/>
    <property type="match status" value="1"/>
</dbReference>
<evidence type="ECO:0008006" key="6">
    <source>
        <dbReference type="Google" id="ProtNLM"/>
    </source>
</evidence>
<dbReference type="CDD" id="cd03809">
    <property type="entry name" value="GT4_MtfB-like"/>
    <property type="match status" value="1"/>
</dbReference>
<dbReference type="Pfam" id="PF13439">
    <property type="entry name" value="Glyco_transf_4"/>
    <property type="match status" value="1"/>
</dbReference>
<accession>A0A098S9N5</accession>